<evidence type="ECO:0000313" key="3">
    <source>
        <dbReference type="Proteomes" id="UP001233999"/>
    </source>
</evidence>
<evidence type="ECO:0000313" key="2">
    <source>
        <dbReference type="EMBL" id="KAJ9574632.1"/>
    </source>
</evidence>
<proteinExistence type="predicted"/>
<feature type="compositionally biased region" description="Polar residues" evidence="1">
    <location>
        <begin position="88"/>
        <end position="97"/>
    </location>
</feature>
<dbReference type="Proteomes" id="UP001233999">
    <property type="component" value="Unassembled WGS sequence"/>
</dbReference>
<protein>
    <submittedName>
        <fullName evidence="2">Uncharacterized protein</fullName>
    </submittedName>
</protein>
<organism evidence="2 3">
    <name type="scientific">Diploptera punctata</name>
    <name type="common">Pacific beetle cockroach</name>
    <dbReference type="NCBI Taxonomy" id="6984"/>
    <lineage>
        <taxon>Eukaryota</taxon>
        <taxon>Metazoa</taxon>
        <taxon>Ecdysozoa</taxon>
        <taxon>Arthropoda</taxon>
        <taxon>Hexapoda</taxon>
        <taxon>Insecta</taxon>
        <taxon>Pterygota</taxon>
        <taxon>Neoptera</taxon>
        <taxon>Polyneoptera</taxon>
        <taxon>Dictyoptera</taxon>
        <taxon>Blattodea</taxon>
        <taxon>Blaberoidea</taxon>
        <taxon>Blaberidae</taxon>
        <taxon>Diplopterinae</taxon>
        <taxon>Diploptera</taxon>
    </lineage>
</organism>
<feature type="non-terminal residue" evidence="2">
    <location>
        <position position="97"/>
    </location>
</feature>
<comment type="caution">
    <text evidence="2">The sequence shown here is derived from an EMBL/GenBank/DDBJ whole genome shotgun (WGS) entry which is preliminary data.</text>
</comment>
<reference evidence="2" key="2">
    <citation type="submission" date="2023-05" db="EMBL/GenBank/DDBJ databases">
        <authorList>
            <person name="Fouks B."/>
        </authorList>
    </citation>
    <scope>NUCLEOTIDE SEQUENCE</scope>
    <source>
        <strain evidence="2">Stay&amp;Tobe</strain>
        <tissue evidence="2">Testes</tissue>
    </source>
</reference>
<sequence>TTNSFTSYMCVYIYIYTSGHCRRCPVRTFNSLINKFLLPSSRAKPPKPTLRRASSVATEGETSETTCKNSKPSSKNTVPPSTKLVGGQNRTRGTAIY</sequence>
<gene>
    <name evidence="2" type="ORF">L9F63_008164</name>
</gene>
<feature type="non-terminal residue" evidence="2">
    <location>
        <position position="1"/>
    </location>
</feature>
<reference evidence="2" key="1">
    <citation type="journal article" date="2023" name="IScience">
        <title>Live-bearing cockroach genome reveals convergent evolutionary mechanisms linked to viviparity in insects and beyond.</title>
        <authorList>
            <person name="Fouks B."/>
            <person name="Harrison M.C."/>
            <person name="Mikhailova A.A."/>
            <person name="Marchal E."/>
            <person name="English S."/>
            <person name="Carruthers M."/>
            <person name="Jennings E.C."/>
            <person name="Chiamaka E.L."/>
            <person name="Frigard R.A."/>
            <person name="Pippel M."/>
            <person name="Attardo G.M."/>
            <person name="Benoit J.B."/>
            <person name="Bornberg-Bauer E."/>
            <person name="Tobe S.S."/>
        </authorList>
    </citation>
    <scope>NUCLEOTIDE SEQUENCE</scope>
    <source>
        <strain evidence="2">Stay&amp;Tobe</strain>
    </source>
</reference>
<dbReference type="EMBL" id="JASPKZ010010272">
    <property type="protein sequence ID" value="KAJ9574632.1"/>
    <property type="molecule type" value="Genomic_DNA"/>
</dbReference>
<keyword evidence="3" id="KW-1185">Reference proteome</keyword>
<accession>A0AAD8E2Z8</accession>
<evidence type="ECO:0000256" key="1">
    <source>
        <dbReference type="SAM" id="MobiDB-lite"/>
    </source>
</evidence>
<dbReference type="AlphaFoldDB" id="A0AAD8E2Z8"/>
<name>A0AAD8E2Z8_DIPPU</name>
<feature type="compositionally biased region" description="Polar residues" evidence="1">
    <location>
        <begin position="63"/>
        <end position="80"/>
    </location>
</feature>
<feature type="region of interest" description="Disordered" evidence="1">
    <location>
        <begin position="39"/>
        <end position="97"/>
    </location>
</feature>